<evidence type="ECO:0000256" key="5">
    <source>
        <dbReference type="ARBA" id="ARBA00023136"/>
    </source>
</evidence>
<feature type="transmembrane region" description="Helical" evidence="8">
    <location>
        <begin position="588"/>
        <end position="610"/>
    </location>
</feature>
<evidence type="ECO:0000256" key="1">
    <source>
        <dbReference type="ARBA" id="ARBA00004141"/>
    </source>
</evidence>
<comment type="subcellular location">
    <subcellularLocation>
        <location evidence="1">Membrane</location>
        <topology evidence="1">Multi-pass membrane protein</topology>
    </subcellularLocation>
</comment>
<dbReference type="Proteomes" id="UP000626109">
    <property type="component" value="Unassembled WGS sequence"/>
</dbReference>
<evidence type="ECO:0000256" key="6">
    <source>
        <dbReference type="SAM" id="Coils"/>
    </source>
</evidence>
<keyword evidence="6" id="KW-0175">Coiled coil</keyword>
<feature type="transmembrane region" description="Helical" evidence="8">
    <location>
        <begin position="622"/>
        <end position="647"/>
    </location>
</feature>
<evidence type="ECO:0000313" key="10">
    <source>
        <dbReference type="Proteomes" id="UP000626109"/>
    </source>
</evidence>
<feature type="non-terminal residue" evidence="9">
    <location>
        <position position="1"/>
    </location>
</feature>
<evidence type="ECO:0000256" key="3">
    <source>
        <dbReference type="ARBA" id="ARBA00022692"/>
    </source>
</evidence>
<keyword evidence="2" id="KW-0813">Transport</keyword>
<comment type="caution">
    <text evidence="9">The sequence shown here is derived from an EMBL/GenBank/DDBJ whole genome shotgun (WGS) entry which is preliminary data.</text>
</comment>
<dbReference type="Gene3D" id="1.20.1250.20">
    <property type="entry name" value="MFS general substrate transporter like domains"/>
    <property type="match status" value="1"/>
</dbReference>
<dbReference type="SUPFAM" id="SSF103473">
    <property type="entry name" value="MFS general substrate transporter"/>
    <property type="match status" value="1"/>
</dbReference>
<dbReference type="GO" id="GO:0008506">
    <property type="term" value="F:sucrose:proton symporter activity"/>
    <property type="evidence" value="ECO:0007669"/>
    <property type="project" value="TreeGrafter"/>
</dbReference>
<accession>A0A813IFP3</accession>
<evidence type="ECO:0000256" key="2">
    <source>
        <dbReference type="ARBA" id="ARBA00022448"/>
    </source>
</evidence>
<evidence type="ECO:0000256" key="4">
    <source>
        <dbReference type="ARBA" id="ARBA00022989"/>
    </source>
</evidence>
<dbReference type="GO" id="GO:0016020">
    <property type="term" value="C:membrane"/>
    <property type="evidence" value="ECO:0007669"/>
    <property type="project" value="UniProtKB-SubCell"/>
</dbReference>
<dbReference type="AlphaFoldDB" id="A0A813IFP3"/>
<name>A0A813IFP3_POLGL</name>
<feature type="transmembrane region" description="Helical" evidence="8">
    <location>
        <begin position="479"/>
        <end position="500"/>
    </location>
</feature>
<feature type="transmembrane region" description="Helical" evidence="8">
    <location>
        <begin position="561"/>
        <end position="582"/>
    </location>
</feature>
<feature type="transmembrane region" description="Helical" evidence="8">
    <location>
        <begin position="653"/>
        <end position="673"/>
    </location>
</feature>
<feature type="transmembrane region" description="Helical" evidence="8">
    <location>
        <begin position="530"/>
        <end position="549"/>
    </location>
</feature>
<keyword evidence="4 8" id="KW-1133">Transmembrane helix</keyword>
<feature type="coiled-coil region" evidence="6">
    <location>
        <begin position="127"/>
        <end position="175"/>
    </location>
</feature>
<dbReference type="PANTHER" id="PTHR19432:SF35">
    <property type="entry name" value="SOLUTE CARRIER FAMILY 45 MEMBER 3 ISOFORM X1"/>
    <property type="match status" value="1"/>
</dbReference>
<evidence type="ECO:0000313" key="9">
    <source>
        <dbReference type="EMBL" id="CAE8649615.1"/>
    </source>
</evidence>
<keyword evidence="3 8" id="KW-0812">Transmembrane</keyword>
<feature type="compositionally biased region" description="Low complexity" evidence="7">
    <location>
        <begin position="30"/>
        <end position="50"/>
    </location>
</feature>
<feature type="compositionally biased region" description="Basic and acidic residues" evidence="7">
    <location>
        <begin position="8"/>
        <end position="29"/>
    </location>
</feature>
<keyword evidence="5 8" id="KW-0472">Membrane</keyword>
<dbReference type="InterPro" id="IPR036259">
    <property type="entry name" value="MFS_trans_sf"/>
</dbReference>
<dbReference type="EMBL" id="CAJNNW010007936">
    <property type="protein sequence ID" value="CAE8649615.1"/>
    <property type="molecule type" value="Genomic_DNA"/>
</dbReference>
<evidence type="ECO:0000256" key="7">
    <source>
        <dbReference type="SAM" id="MobiDB-lite"/>
    </source>
</evidence>
<protein>
    <submittedName>
        <fullName evidence="9">Uncharacterized protein</fullName>
    </submittedName>
</protein>
<evidence type="ECO:0000256" key="8">
    <source>
        <dbReference type="SAM" id="Phobius"/>
    </source>
</evidence>
<proteinExistence type="predicted"/>
<feature type="region of interest" description="Disordered" evidence="7">
    <location>
        <begin position="1"/>
        <end position="50"/>
    </location>
</feature>
<dbReference type="PANTHER" id="PTHR19432">
    <property type="entry name" value="SUGAR TRANSPORTER"/>
    <property type="match status" value="1"/>
</dbReference>
<reference evidence="9" key="1">
    <citation type="submission" date="2021-02" db="EMBL/GenBank/DDBJ databases">
        <authorList>
            <person name="Dougan E. K."/>
            <person name="Rhodes N."/>
            <person name="Thang M."/>
            <person name="Chan C."/>
        </authorList>
    </citation>
    <scope>NUCLEOTIDE SEQUENCE</scope>
</reference>
<feature type="coiled-coil region" evidence="6">
    <location>
        <begin position="202"/>
        <end position="257"/>
    </location>
</feature>
<gene>
    <name evidence="9" type="ORF">PGLA2088_LOCUS7582</name>
</gene>
<sequence>KKATVASSDKEAGSKGSKADVKAPAKKEAAPVAAKPAAASTSAPVVKPPAVAARPAVAAGRGGDGIADDVLTQIAQAKFESQEDKLRDVARHSMALLRDFPKLEATDCDRKIADIRKVLLKYEMQYIRSWEFQEKRRRQEIEALEAETQRFRQEAEEEGAKLVELRQVLEKERRRRKRYEGYEEAAAEVNKKKTKVDSKAEIQGSTDEIARLQTQQRELEALTEERNQRAQKLRNAVEELKRDLQREHELRKEVLGEAEVGAAQASTGEAAAAAAAASADLVEVVHLHQQKMISPLTGMLVQLQGPLGALRAPAALHSGIHASYCTHLHCSRQLRRSRRVDRRRASVSGAGACGGALHSGLLGPRRRQQRGDRIVARAAGRCGAGGAAPAGLLCCDTGLRAWTSSRLPGGRAAAQQPAGSEAAGVHAGLWGGRWLCRHQSGHEAPVKVTEDDDDEESRKLVSRNQDARSVIGVILGDRVILAVFCVSLLTWFGWIATQIFQTHFLAEEIYGGSPDQSSARNSLYVDGMRAASLSLVVNALLMSASTMSFEAVRARLGDRGLWMLGLESTSFLLGLSILVRATKSRPAAWLWLASLGPPYAIQLTLPYTILGSRAPQELQGQLQGYLNVAVCFPQLVLSLFGGQIVAWAGSDTVLFAFGSVVNFFAAIVCWRLLRPGDGFDHSEKTPLQAPAAHPLGKGFPGIQSEVIRKRGIDIIQNKGEMLDL</sequence>
<organism evidence="9 10">
    <name type="scientific">Polarella glacialis</name>
    <name type="common">Dinoflagellate</name>
    <dbReference type="NCBI Taxonomy" id="89957"/>
    <lineage>
        <taxon>Eukaryota</taxon>
        <taxon>Sar</taxon>
        <taxon>Alveolata</taxon>
        <taxon>Dinophyceae</taxon>
        <taxon>Suessiales</taxon>
        <taxon>Suessiaceae</taxon>
        <taxon>Polarella</taxon>
    </lineage>
</organism>